<dbReference type="EMBL" id="JACHHY010000016">
    <property type="protein sequence ID" value="MBB5019406.1"/>
    <property type="molecule type" value="Genomic_DNA"/>
</dbReference>
<protein>
    <submittedName>
        <fullName evidence="4">Molybdate transport system regulatory protein</fullName>
    </submittedName>
</protein>
<dbReference type="RefSeq" id="WP_184040208.1">
    <property type="nucleotide sequence ID" value="NZ_JACHHY010000016.1"/>
</dbReference>
<dbReference type="Pfam" id="PF03459">
    <property type="entry name" value="TOBE"/>
    <property type="match status" value="2"/>
</dbReference>
<name>A0A840MSM5_9PROT</name>
<evidence type="ECO:0000256" key="1">
    <source>
        <dbReference type="ARBA" id="ARBA00022505"/>
    </source>
</evidence>
<dbReference type="InterPro" id="IPR004606">
    <property type="entry name" value="Mop_domain"/>
</dbReference>
<dbReference type="SUPFAM" id="SSF50331">
    <property type="entry name" value="MOP-like"/>
    <property type="match status" value="1"/>
</dbReference>
<proteinExistence type="predicted"/>
<dbReference type="Gene3D" id="2.40.50.100">
    <property type="match status" value="1"/>
</dbReference>
<sequence length="131" mass="14301">MNRLPATLTAIEREGAITLLEADALGHTVSLTLLVTSFESIWQVGQQVTLAFKDTEVSLAKSLSGRISLRNRFPVTVESIDHGKVLTRVKLHLAGHPLFAVITTRAAHHLDLQAGDRIEALIKANEMAILE</sequence>
<accession>A0A840MSM5</accession>
<dbReference type="InterPro" id="IPR005116">
    <property type="entry name" value="Transp-assoc_OB_typ1"/>
</dbReference>
<evidence type="ECO:0000256" key="2">
    <source>
        <dbReference type="PROSITE-ProRule" id="PRU01213"/>
    </source>
</evidence>
<dbReference type="InterPro" id="IPR008995">
    <property type="entry name" value="Mo/tungstate-bd_C_term_dom"/>
</dbReference>
<gene>
    <name evidence="4" type="ORF">HNQ59_002707</name>
</gene>
<evidence type="ECO:0000313" key="4">
    <source>
        <dbReference type="EMBL" id="MBB5019406.1"/>
    </source>
</evidence>
<organism evidence="4 5">
    <name type="scientific">Chitinivorax tropicus</name>
    <dbReference type="NCBI Taxonomy" id="714531"/>
    <lineage>
        <taxon>Bacteria</taxon>
        <taxon>Pseudomonadati</taxon>
        <taxon>Pseudomonadota</taxon>
        <taxon>Betaproteobacteria</taxon>
        <taxon>Chitinivorax</taxon>
    </lineage>
</organism>
<keyword evidence="1 2" id="KW-0500">Molybdenum</keyword>
<dbReference type="Proteomes" id="UP000575898">
    <property type="component" value="Unassembled WGS sequence"/>
</dbReference>
<keyword evidence="5" id="KW-1185">Reference proteome</keyword>
<comment type="caution">
    <text evidence="4">The sequence shown here is derived from an EMBL/GenBank/DDBJ whole genome shotgun (WGS) entry which is preliminary data.</text>
</comment>
<evidence type="ECO:0000313" key="5">
    <source>
        <dbReference type="Proteomes" id="UP000575898"/>
    </source>
</evidence>
<evidence type="ECO:0000259" key="3">
    <source>
        <dbReference type="PROSITE" id="PS51866"/>
    </source>
</evidence>
<dbReference type="GO" id="GO:0015689">
    <property type="term" value="P:molybdate ion transport"/>
    <property type="evidence" value="ECO:0007669"/>
    <property type="project" value="InterPro"/>
</dbReference>
<feature type="domain" description="Mop" evidence="3">
    <location>
        <begin position="66"/>
        <end position="131"/>
    </location>
</feature>
<reference evidence="4 5" key="1">
    <citation type="submission" date="2020-08" db="EMBL/GenBank/DDBJ databases">
        <title>Genomic Encyclopedia of Type Strains, Phase IV (KMG-IV): sequencing the most valuable type-strain genomes for metagenomic binning, comparative biology and taxonomic classification.</title>
        <authorList>
            <person name="Goeker M."/>
        </authorList>
    </citation>
    <scope>NUCLEOTIDE SEQUENCE [LARGE SCALE GENOMIC DNA]</scope>
    <source>
        <strain evidence="4 5">DSM 27165</strain>
    </source>
</reference>
<dbReference type="AlphaFoldDB" id="A0A840MSM5"/>
<dbReference type="PROSITE" id="PS51866">
    <property type="entry name" value="MOP"/>
    <property type="match status" value="1"/>
</dbReference>